<feature type="transmembrane region" description="Helical" evidence="1">
    <location>
        <begin position="125"/>
        <end position="144"/>
    </location>
</feature>
<evidence type="ECO:0000313" key="2">
    <source>
        <dbReference type="EMBL" id="KAL0124706.1"/>
    </source>
</evidence>
<dbReference type="Proteomes" id="UP001430953">
    <property type="component" value="Unassembled WGS sequence"/>
</dbReference>
<dbReference type="EMBL" id="JADYXP020000005">
    <property type="protein sequence ID" value="KAL0124706.1"/>
    <property type="molecule type" value="Genomic_DNA"/>
</dbReference>
<keyword evidence="1" id="KW-0812">Transmembrane</keyword>
<keyword evidence="1" id="KW-1133">Transmembrane helix</keyword>
<keyword evidence="1" id="KW-0472">Membrane</keyword>
<comment type="caution">
    <text evidence="2">The sequence shown here is derived from an EMBL/GenBank/DDBJ whole genome shotgun (WGS) entry which is preliminary data.</text>
</comment>
<gene>
    <name evidence="2" type="ORF">PUN28_006513</name>
</gene>
<dbReference type="AlphaFoldDB" id="A0AAW2GBW0"/>
<organism evidence="2 3">
    <name type="scientific">Cardiocondyla obscurior</name>
    <dbReference type="NCBI Taxonomy" id="286306"/>
    <lineage>
        <taxon>Eukaryota</taxon>
        <taxon>Metazoa</taxon>
        <taxon>Ecdysozoa</taxon>
        <taxon>Arthropoda</taxon>
        <taxon>Hexapoda</taxon>
        <taxon>Insecta</taxon>
        <taxon>Pterygota</taxon>
        <taxon>Neoptera</taxon>
        <taxon>Endopterygota</taxon>
        <taxon>Hymenoptera</taxon>
        <taxon>Apocrita</taxon>
        <taxon>Aculeata</taxon>
        <taxon>Formicoidea</taxon>
        <taxon>Formicidae</taxon>
        <taxon>Myrmicinae</taxon>
        <taxon>Cardiocondyla</taxon>
    </lineage>
</organism>
<accession>A0AAW2GBW0</accession>
<sequence>MRVLNYIYYKNSSQYVYDIIGFCERFYKGESLCPREEERVAISCLKLGEHAWIPVNHVSPDISLNINFYLTDNVKKKRLAVAERLIFKQFLCTIFNNAAMKYIKCYVRVIDSVIIKLVECISYECLFLSRFIIFMISINVHIILL</sequence>
<proteinExistence type="predicted"/>
<protein>
    <submittedName>
        <fullName evidence="2">Uncharacterized protein</fullName>
    </submittedName>
</protein>
<evidence type="ECO:0000256" key="1">
    <source>
        <dbReference type="SAM" id="Phobius"/>
    </source>
</evidence>
<name>A0AAW2GBW0_9HYME</name>
<reference evidence="2 3" key="1">
    <citation type="submission" date="2023-03" db="EMBL/GenBank/DDBJ databases">
        <title>High recombination rates correlate with genetic variation in Cardiocondyla obscurior ants.</title>
        <authorList>
            <person name="Errbii M."/>
        </authorList>
    </citation>
    <scope>NUCLEOTIDE SEQUENCE [LARGE SCALE GENOMIC DNA]</scope>
    <source>
        <strain evidence="2">Alpha-2009</strain>
        <tissue evidence="2">Whole body</tissue>
    </source>
</reference>
<keyword evidence="3" id="KW-1185">Reference proteome</keyword>
<evidence type="ECO:0000313" key="3">
    <source>
        <dbReference type="Proteomes" id="UP001430953"/>
    </source>
</evidence>